<sequence>MSGWSAEGRISATGWETASWASPAEVLPGVTAYPIDDVWLLEFNADLPPDPEPLIRTAGWALAESPRGVACRLPASLAEMADDSVEALASLGWHVRGWPGASIAISCRQANLRSRLRTAPGGHSLLFTGSLLSAWAMLAASPVQQTSTRVAPHPAALHQARQFLSRTCLDWRLQKAIIAGQQVLDELVLSAVCQTLDPLVVTLSRVDQALRIAVRVWTPPDNLLLQAEGVAWDTPLLDALGDSSGILSGADGSSVRWGVVQA</sequence>
<name>A0ABS2RLF5_9ACTN</name>
<dbReference type="Proteomes" id="UP000704762">
    <property type="component" value="Unassembled WGS sequence"/>
</dbReference>
<protein>
    <recommendedName>
        <fullName evidence="3">GspL cytoplasmic actin-ATPase-like domain-containing protein</fullName>
    </recommendedName>
</protein>
<reference evidence="1 2" key="1">
    <citation type="submission" date="2021-01" db="EMBL/GenBank/DDBJ databases">
        <title>Sequencing the genomes of 1000 actinobacteria strains.</title>
        <authorList>
            <person name="Klenk H.-P."/>
        </authorList>
    </citation>
    <scope>NUCLEOTIDE SEQUENCE [LARGE SCALE GENOMIC DNA]</scope>
    <source>
        <strain evidence="1 2">DSM 18662</strain>
    </source>
</reference>
<dbReference type="EMBL" id="JAFBCF010000001">
    <property type="protein sequence ID" value="MBM7799407.1"/>
    <property type="molecule type" value="Genomic_DNA"/>
</dbReference>
<comment type="caution">
    <text evidence="1">The sequence shown here is derived from an EMBL/GenBank/DDBJ whole genome shotgun (WGS) entry which is preliminary data.</text>
</comment>
<keyword evidence="2" id="KW-1185">Reference proteome</keyword>
<evidence type="ECO:0000313" key="1">
    <source>
        <dbReference type="EMBL" id="MBM7799407.1"/>
    </source>
</evidence>
<accession>A0ABS2RLF5</accession>
<evidence type="ECO:0008006" key="3">
    <source>
        <dbReference type="Google" id="ProtNLM"/>
    </source>
</evidence>
<gene>
    <name evidence="1" type="ORF">JOE57_002328</name>
</gene>
<organism evidence="1 2">
    <name type="scientific">Microlunatus panaciterrae</name>
    <dbReference type="NCBI Taxonomy" id="400768"/>
    <lineage>
        <taxon>Bacteria</taxon>
        <taxon>Bacillati</taxon>
        <taxon>Actinomycetota</taxon>
        <taxon>Actinomycetes</taxon>
        <taxon>Propionibacteriales</taxon>
        <taxon>Propionibacteriaceae</taxon>
        <taxon>Microlunatus</taxon>
    </lineage>
</organism>
<dbReference type="RefSeq" id="WP_204918144.1">
    <property type="nucleotide sequence ID" value="NZ_BAAAQP010000003.1"/>
</dbReference>
<proteinExistence type="predicted"/>
<evidence type="ECO:0000313" key="2">
    <source>
        <dbReference type="Proteomes" id="UP000704762"/>
    </source>
</evidence>